<organism evidence="1 2">
    <name type="scientific">Colletotrichum sublineola</name>
    <name type="common">Sorghum anthracnose fungus</name>
    <dbReference type="NCBI Taxonomy" id="1173701"/>
    <lineage>
        <taxon>Eukaryota</taxon>
        <taxon>Fungi</taxon>
        <taxon>Dikarya</taxon>
        <taxon>Ascomycota</taxon>
        <taxon>Pezizomycotina</taxon>
        <taxon>Sordariomycetes</taxon>
        <taxon>Hypocreomycetidae</taxon>
        <taxon>Glomerellales</taxon>
        <taxon>Glomerellaceae</taxon>
        <taxon>Colletotrichum</taxon>
        <taxon>Colletotrichum graminicola species complex</taxon>
    </lineage>
</organism>
<protein>
    <submittedName>
        <fullName evidence="1">Uncharacterized protein</fullName>
    </submittedName>
</protein>
<dbReference type="OMA" id="RYIAHRV"/>
<dbReference type="STRING" id="1173701.A0A066XI12"/>
<dbReference type="PANTHER" id="PTHR10039:SF14">
    <property type="entry name" value="NACHT DOMAIN-CONTAINING PROTEIN"/>
    <property type="match status" value="1"/>
</dbReference>
<dbReference type="eggNOG" id="KOG0266">
    <property type="taxonomic scope" value="Eukaryota"/>
</dbReference>
<accession>A0A066XI12</accession>
<evidence type="ECO:0000313" key="2">
    <source>
        <dbReference type="Proteomes" id="UP000027238"/>
    </source>
</evidence>
<dbReference type="PANTHER" id="PTHR10039">
    <property type="entry name" value="AMELOGENIN"/>
    <property type="match status" value="1"/>
</dbReference>
<dbReference type="OrthoDB" id="538223at2759"/>
<dbReference type="Proteomes" id="UP000027238">
    <property type="component" value="Unassembled WGS sequence"/>
</dbReference>
<gene>
    <name evidence="1" type="ORF">CSUB01_01484</name>
</gene>
<sequence length="233" mass="26471">MGLRCCGHGKVIDLEDNATSVSAAVDRYIAHRVSELSKLKRYTDDTSDKVRQYLLSNAEGTFLWVSLVCQELEKTHRLLALKTIESFPSGLDVLYERMMKQIQEEGNAEICMPILALMAMTYRPPSLAESTTLIGHPADDPRSVQDIVELCGSFFTVREDTIYFVHQSAKDFLLTKEYEAFNQILPRGVARQHHIIFSRSLNGLSRTLRRKVDELQLFAVCIYEVSPPEPNET</sequence>
<keyword evidence="2" id="KW-1185">Reference proteome</keyword>
<proteinExistence type="predicted"/>
<dbReference type="EMBL" id="JMSE01000826">
    <property type="protein sequence ID" value="KDN67284.1"/>
    <property type="molecule type" value="Genomic_DNA"/>
</dbReference>
<evidence type="ECO:0000313" key="1">
    <source>
        <dbReference type="EMBL" id="KDN67284.1"/>
    </source>
</evidence>
<dbReference type="AlphaFoldDB" id="A0A066XI12"/>
<comment type="caution">
    <text evidence="1">The sequence shown here is derived from an EMBL/GenBank/DDBJ whole genome shotgun (WGS) entry which is preliminary data.</text>
</comment>
<reference evidence="2" key="1">
    <citation type="journal article" date="2014" name="Genome Announc.">
        <title>Draft genome sequence of Colletotrichum sublineola, a destructive pathogen of cultivated sorghum.</title>
        <authorList>
            <person name="Baroncelli R."/>
            <person name="Sanz-Martin J.M."/>
            <person name="Rech G.E."/>
            <person name="Sukno S.A."/>
            <person name="Thon M.R."/>
        </authorList>
    </citation>
    <scope>NUCLEOTIDE SEQUENCE [LARGE SCALE GENOMIC DNA]</scope>
    <source>
        <strain evidence="2">TX430BB</strain>
    </source>
</reference>
<dbReference type="HOGENOM" id="CLU_1189856_0_0_1"/>
<name>A0A066XI12_COLSU</name>